<dbReference type="Pfam" id="PF13649">
    <property type="entry name" value="Methyltransf_25"/>
    <property type="match status" value="1"/>
</dbReference>
<dbReference type="Proteomes" id="UP000660729">
    <property type="component" value="Unassembled WGS sequence"/>
</dbReference>
<keyword evidence="3" id="KW-1185">Reference proteome</keyword>
<dbReference type="GO" id="GO:0008168">
    <property type="term" value="F:methyltransferase activity"/>
    <property type="evidence" value="ECO:0007669"/>
    <property type="project" value="UniProtKB-KW"/>
</dbReference>
<reference evidence="2" key="1">
    <citation type="submission" date="2020-04" db="EMBL/GenBank/DDBJ databases">
        <title>Draft genome resource of the tomato pathogen Pseudocercospora fuligena.</title>
        <authorList>
            <person name="Zaccaron A."/>
        </authorList>
    </citation>
    <scope>NUCLEOTIDE SEQUENCE</scope>
    <source>
        <strain evidence="2">PF001</strain>
    </source>
</reference>
<comment type="caution">
    <text evidence="2">The sequence shown here is derived from an EMBL/GenBank/DDBJ whole genome shotgun (WGS) entry which is preliminary data.</text>
</comment>
<keyword evidence="2" id="KW-0489">Methyltransferase</keyword>
<organism evidence="2 3">
    <name type="scientific">Pseudocercospora fuligena</name>
    <dbReference type="NCBI Taxonomy" id="685502"/>
    <lineage>
        <taxon>Eukaryota</taxon>
        <taxon>Fungi</taxon>
        <taxon>Dikarya</taxon>
        <taxon>Ascomycota</taxon>
        <taxon>Pezizomycotina</taxon>
        <taxon>Dothideomycetes</taxon>
        <taxon>Dothideomycetidae</taxon>
        <taxon>Mycosphaerellales</taxon>
        <taxon>Mycosphaerellaceae</taxon>
        <taxon>Pseudocercospora</taxon>
    </lineage>
</organism>
<evidence type="ECO:0000259" key="1">
    <source>
        <dbReference type="Pfam" id="PF13649"/>
    </source>
</evidence>
<dbReference type="EMBL" id="JABCIY010000148">
    <property type="protein sequence ID" value="KAF7192331.1"/>
    <property type="molecule type" value="Genomic_DNA"/>
</dbReference>
<dbReference type="AlphaFoldDB" id="A0A8H6RH05"/>
<protein>
    <submittedName>
        <fullName evidence="2">Methyltransferase-like protein 27</fullName>
    </submittedName>
</protein>
<dbReference type="SUPFAM" id="SSF53335">
    <property type="entry name" value="S-adenosyl-L-methionine-dependent methyltransferases"/>
    <property type="match status" value="1"/>
</dbReference>
<evidence type="ECO:0000313" key="2">
    <source>
        <dbReference type="EMBL" id="KAF7192331.1"/>
    </source>
</evidence>
<gene>
    <name evidence="2" type="ORF">HII31_06363</name>
</gene>
<evidence type="ECO:0000313" key="3">
    <source>
        <dbReference type="Proteomes" id="UP000660729"/>
    </source>
</evidence>
<dbReference type="InterPro" id="IPR029063">
    <property type="entry name" value="SAM-dependent_MTases_sf"/>
</dbReference>
<feature type="domain" description="Methyltransferase" evidence="1">
    <location>
        <begin position="70"/>
        <end position="144"/>
    </location>
</feature>
<keyword evidence="2" id="KW-0808">Transferase</keyword>
<sequence>MSQDQHEAYLQRAYALDSGNVSTARNLYNEWAKDYDSDLAKHDYASPQVAVETLLKYWPAPSDKDNVVEILDAGCGTGLVASELVKAKGQNGWKIDGVDLTQGMLDVAATKNLYRNLWTVDLNEKIEGVEDGKYDAVLCVGTLTKGHVGSGCLGEFVRVGKVVIATIHDEIFESLGYKKEIERLESEGRVEILSTEQFGIMKGQSSGGRMVVLRRK</sequence>
<accession>A0A8H6RH05</accession>
<name>A0A8H6RH05_9PEZI</name>
<proteinExistence type="predicted"/>
<dbReference type="CDD" id="cd02440">
    <property type="entry name" value="AdoMet_MTases"/>
    <property type="match status" value="1"/>
</dbReference>
<dbReference type="GO" id="GO:0032259">
    <property type="term" value="P:methylation"/>
    <property type="evidence" value="ECO:0007669"/>
    <property type="project" value="UniProtKB-KW"/>
</dbReference>
<dbReference type="OrthoDB" id="66144at2759"/>
<dbReference type="InterPro" id="IPR041698">
    <property type="entry name" value="Methyltransf_25"/>
</dbReference>
<dbReference type="Gene3D" id="3.40.50.150">
    <property type="entry name" value="Vaccinia Virus protein VP39"/>
    <property type="match status" value="1"/>
</dbReference>